<feature type="transmembrane region" description="Helical" evidence="6">
    <location>
        <begin position="152"/>
        <end position="181"/>
    </location>
</feature>
<keyword evidence="3 6" id="KW-0812">Transmembrane</keyword>
<feature type="transmembrane region" description="Helical" evidence="6">
    <location>
        <begin position="436"/>
        <end position="459"/>
    </location>
</feature>
<dbReference type="EMBL" id="JAGMVJ010000009">
    <property type="protein sequence ID" value="KAH7087633.1"/>
    <property type="molecule type" value="Genomic_DNA"/>
</dbReference>
<feature type="transmembrane region" description="Helical" evidence="6">
    <location>
        <begin position="201"/>
        <end position="221"/>
    </location>
</feature>
<dbReference type="Pfam" id="PF13520">
    <property type="entry name" value="AA_permease_2"/>
    <property type="match status" value="1"/>
</dbReference>
<dbReference type="AlphaFoldDB" id="A0A8K0R800"/>
<dbReference type="Proteomes" id="UP000813461">
    <property type="component" value="Unassembled WGS sequence"/>
</dbReference>
<proteinExistence type="predicted"/>
<feature type="transmembrane region" description="Helical" evidence="6">
    <location>
        <begin position="526"/>
        <end position="544"/>
    </location>
</feature>
<evidence type="ECO:0000256" key="1">
    <source>
        <dbReference type="ARBA" id="ARBA00004141"/>
    </source>
</evidence>
<feature type="transmembrane region" description="Helical" evidence="6">
    <location>
        <begin position="72"/>
        <end position="88"/>
    </location>
</feature>
<comment type="subcellular location">
    <subcellularLocation>
        <location evidence="1">Membrane</location>
        <topology evidence="1">Multi-pass membrane protein</topology>
    </subcellularLocation>
</comment>
<keyword evidence="2" id="KW-0813">Transport</keyword>
<keyword evidence="4 6" id="KW-1133">Transmembrane helix</keyword>
<sequence length="557" mass="61304">MPKLLDRTPPYSYSYHSLESELAIEMDDQKSPSPPLALPVDSGSDQDVLGLAREDKAVMVQMGKRQQLVRRFNFFSIFGLSLTLLSSWEAIGGSMGVGMTAGGPVSLVYGLIFTFTGTLACAASIAEMASICPISGAQYHWSYMFAPRKWRVFASFIQGWVTVFGWQATISSLTLLLAGQIQGVAILNNPTYVPERWHTTLLMWAVVLVSYVQNIWGVGLLPAFELFAGAMHVLLFIVLFIAMLVLGRNASANFVFTGFVNQTGWENQGIVWFIGLLPCIWCIIGFDGAIHLSEETEKSALVIPKVIVNTVLINGSMAWIFVLLCLFSISDISAVLDTPTGYPLIQIIQQATSSRAGATAIYSFILAITFAAMFGTLASVSRLTWAFARDDGLPFSNYFKHVDSKHKVPSRAVGLVSVVIILLSFINIGSSVALNAILSLSTIALYTSYIIPITCLIFMRLRVKDKVYDSPVGYAEISEDCLVFGPWNLGRWGMLLNIYGACYATLLLPFMALPTSMPLTKETMNYAGPIFLFVLCFAILDYLIRGRRIFTGPTRER</sequence>
<evidence type="ECO:0000256" key="3">
    <source>
        <dbReference type="ARBA" id="ARBA00022692"/>
    </source>
</evidence>
<gene>
    <name evidence="7" type="ORF">FB567DRAFT_349755</name>
</gene>
<organism evidence="7 8">
    <name type="scientific">Paraphoma chrysanthemicola</name>
    <dbReference type="NCBI Taxonomy" id="798071"/>
    <lineage>
        <taxon>Eukaryota</taxon>
        <taxon>Fungi</taxon>
        <taxon>Dikarya</taxon>
        <taxon>Ascomycota</taxon>
        <taxon>Pezizomycotina</taxon>
        <taxon>Dothideomycetes</taxon>
        <taxon>Pleosporomycetidae</taxon>
        <taxon>Pleosporales</taxon>
        <taxon>Pleosporineae</taxon>
        <taxon>Phaeosphaeriaceae</taxon>
        <taxon>Paraphoma</taxon>
    </lineage>
</organism>
<evidence type="ECO:0000256" key="5">
    <source>
        <dbReference type="ARBA" id="ARBA00023136"/>
    </source>
</evidence>
<feature type="transmembrane region" description="Helical" evidence="6">
    <location>
        <begin position="233"/>
        <end position="250"/>
    </location>
</feature>
<dbReference type="PANTHER" id="PTHR45649">
    <property type="entry name" value="AMINO-ACID PERMEASE BAT1"/>
    <property type="match status" value="1"/>
</dbReference>
<dbReference type="OrthoDB" id="3257095at2759"/>
<keyword evidence="8" id="KW-1185">Reference proteome</keyword>
<name>A0A8K0R800_9PLEO</name>
<evidence type="ECO:0000313" key="7">
    <source>
        <dbReference type="EMBL" id="KAH7087633.1"/>
    </source>
</evidence>
<reference evidence="7" key="1">
    <citation type="journal article" date="2021" name="Nat. Commun.">
        <title>Genetic determinants of endophytism in the Arabidopsis root mycobiome.</title>
        <authorList>
            <person name="Mesny F."/>
            <person name="Miyauchi S."/>
            <person name="Thiergart T."/>
            <person name="Pickel B."/>
            <person name="Atanasova L."/>
            <person name="Karlsson M."/>
            <person name="Huettel B."/>
            <person name="Barry K.W."/>
            <person name="Haridas S."/>
            <person name="Chen C."/>
            <person name="Bauer D."/>
            <person name="Andreopoulos W."/>
            <person name="Pangilinan J."/>
            <person name="LaButti K."/>
            <person name="Riley R."/>
            <person name="Lipzen A."/>
            <person name="Clum A."/>
            <person name="Drula E."/>
            <person name="Henrissat B."/>
            <person name="Kohler A."/>
            <person name="Grigoriev I.V."/>
            <person name="Martin F.M."/>
            <person name="Hacquard S."/>
        </authorList>
    </citation>
    <scope>NUCLEOTIDE SEQUENCE</scope>
    <source>
        <strain evidence="7">MPI-SDFR-AT-0120</strain>
    </source>
</reference>
<evidence type="ECO:0000256" key="6">
    <source>
        <dbReference type="SAM" id="Phobius"/>
    </source>
</evidence>
<evidence type="ECO:0000256" key="4">
    <source>
        <dbReference type="ARBA" id="ARBA00022989"/>
    </source>
</evidence>
<protein>
    <submittedName>
        <fullName evidence="7">Amino acid/polyamine transporter I</fullName>
    </submittedName>
</protein>
<dbReference type="PANTHER" id="PTHR45649:SF5">
    <property type="entry name" value="GABA TRANSPORTER (EUROFUNG)-RELATED"/>
    <property type="match status" value="1"/>
</dbReference>
<feature type="transmembrane region" description="Helical" evidence="6">
    <location>
        <begin position="108"/>
        <end position="131"/>
    </location>
</feature>
<dbReference type="InterPro" id="IPR002293">
    <property type="entry name" value="AA/rel_permease1"/>
</dbReference>
<evidence type="ECO:0000313" key="8">
    <source>
        <dbReference type="Proteomes" id="UP000813461"/>
    </source>
</evidence>
<feature type="transmembrane region" description="Helical" evidence="6">
    <location>
        <begin position="494"/>
        <end position="514"/>
    </location>
</feature>
<evidence type="ECO:0000256" key="2">
    <source>
        <dbReference type="ARBA" id="ARBA00022448"/>
    </source>
</evidence>
<feature type="transmembrane region" description="Helical" evidence="6">
    <location>
        <begin position="360"/>
        <end position="380"/>
    </location>
</feature>
<keyword evidence="5 6" id="KW-0472">Membrane</keyword>
<feature type="transmembrane region" description="Helical" evidence="6">
    <location>
        <begin position="412"/>
        <end position="430"/>
    </location>
</feature>
<dbReference type="GO" id="GO:0022857">
    <property type="term" value="F:transmembrane transporter activity"/>
    <property type="evidence" value="ECO:0007669"/>
    <property type="project" value="InterPro"/>
</dbReference>
<feature type="transmembrane region" description="Helical" evidence="6">
    <location>
        <begin position="311"/>
        <end position="329"/>
    </location>
</feature>
<comment type="caution">
    <text evidence="7">The sequence shown here is derived from an EMBL/GenBank/DDBJ whole genome shotgun (WGS) entry which is preliminary data.</text>
</comment>
<accession>A0A8K0R800</accession>
<dbReference type="Gene3D" id="1.20.1740.10">
    <property type="entry name" value="Amino acid/polyamine transporter I"/>
    <property type="match status" value="1"/>
</dbReference>
<feature type="transmembrane region" description="Helical" evidence="6">
    <location>
        <begin position="270"/>
        <end position="290"/>
    </location>
</feature>
<dbReference type="GO" id="GO:0016020">
    <property type="term" value="C:membrane"/>
    <property type="evidence" value="ECO:0007669"/>
    <property type="project" value="UniProtKB-SubCell"/>
</dbReference>